<evidence type="ECO:0000313" key="3">
    <source>
        <dbReference type="Proteomes" id="UP000193719"/>
    </source>
</evidence>
<keyword evidence="1" id="KW-1133">Transmembrane helix</keyword>
<keyword evidence="3" id="KW-1185">Reference proteome</keyword>
<evidence type="ECO:0000256" key="1">
    <source>
        <dbReference type="SAM" id="Phobius"/>
    </source>
</evidence>
<dbReference type="GO" id="GO:0016020">
    <property type="term" value="C:membrane"/>
    <property type="evidence" value="ECO:0007669"/>
    <property type="project" value="InterPro"/>
</dbReference>
<organism evidence="2 3">
    <name type="scientific">Piromyces finnis</name>
    <dbReference type="NCBI Taxonomy" id="1754191"/>
    <lineage>
        <taxon>Eukaryota</taxon>
        <taxon>Fungi</taxon>
        <taxon>Fungi incertae sedis</taxon>
        <taxon>Chytridiomycota</taxon>
        <taxon>Chytridiomycota incertae sedis</taxon>
        <taxon>Neocallimastigomycetes</taxon>
        <taxon>Neocallimastigales</taxon>
        <taxon>Neocallimastigaceae</taxon>
        <taxon>Piromyces</taxon>
    </lineage>
</organism>
<dbReference type="EMBL" id="MCFH01000023">
    <property type="protein sequence ID" value="ORX49601.1"/>
    <property type="molecule type" value="Genomic_DNA"/>
</dbReference>
<feature type="transmembrane region" description="Helical" evidence="1">
    <location>
        <begin position="38"/>
        <end position="59"/>
    </location>
</feature>
<dbReference type="GO" id="GO:0006044">
    <property type="term" value="P:N-acetylglucosamine metabolic process"/>
    <property type="evidence" value="ECO:0007669"/>
    <property type="project" value="TreeGrafter"/>
</dbReference>
<dbReference type="Proteomes" id="UP000193719">
    <property type="component" value="Unassembled WGS sequence"/>
</dbReference>
<protein>
    <recommendedName>
        <fullName evidence="4">Glycosyltransferase family 17 protein</fullName>
    </recommendedName>
</protein>
<reference evidence="2 3" key="1">
    <citation type="submission" date="2016-08" db="EMBL/GenBank/DDBJ databases">
        <title>Genomes of anaerobic fungi encode conserved fungal cellulosomes for biomass hydrolysis.</title>
        <authorList>
            <consortium name="DOE Joint Genome Institute"/>
            <person name="Haitjema C.H."/>
            <person name="Gilmore S.P."/>
            <person name="Henske J.K."/>
            <person name="Solomon K.V."/>
            <person name="De Groot R."/>
            <person name="Kuo A."/>
            <person name="Mondo S.J."/>
            <person name="Salamov A.A."/>
            <person name="Labutti K."/>
            <person name="Zhao Z."/>
            <person name="Chiniquy J."/>
            <person name="Barry K."/>
            <person name="Brewer H.M."/>
            <person name="Purvine S.O."/>
            <person name="Wright A.T."/>
            <person name="Boxma B."/>
            <person name="Van Alen T."/>
            <person name="Hackstein J.H."/>
            <person name="Baker S.E."/>
            <person name="Grigoriev I.V."/>
            <person name="O'Malley M.A."/>
        </authorList>
    </citation>
    <scope>NUCLEOTIDE SEQUENCE [LARGE SCALE GENOMIC DNA]</scope>
    <source>
        <strain evidence="3">finn</strain>
    </source>
</reference>
<keyword evidence="1" id="KW-0812">Transmembrane</keyword>
<dbReference type="STRING" id="1754191.A0A1Y1V870"/>
<gene>
    <name evidence="2" type="ORF">BCR36DRAFT_583690</name>
</gene>
<dbReference type="PANTHER" id="PTHR12224">
    <property type="entry name" value="BETA-1,4-MANNOSYL-GLYCOPROTEIN BETA-1,4-N-ACETYLGLUCOSAMINYL-TRANSFERASE"/>
    <property type="match status" value="1"/>
</dbReference>
<accession>A0A1Y1V870</accession>
<sequence length="699" mass="82691">MESLSAEEYILLEDIDENNPDSKTTFITKKKESKSKKIIKIIIIIIIIISCLIISFFAVKTFYNNDKIIVDEEHGFSFIKGEPRIDKYGIDLNINILEGMYSKGIDDDINKSIEDWSLYTPPCPNLRPVKHSEYIMNPKCKDISLQFHNYENKKVPLSLSLNDISDQMKKYEEWKKNNNTNPYYGRQDYKHLLSEEFHPYDYGYDINNAEINDDTEYYSQVVKSRMDEVPDPRKRRLFSFILFNSEFDLLDLYISEYYDIVDYFVIFESNSTFSNEPKPLYFTKTLLETNRYDKFKDKLIPLPLALKIEGKTEKSIAFAKEHLARRLVIEKGLESVQARHGDLFIHGDLDEMPKAHVISRLKKCGGWEHLQSGIGGRPKSFKYENAESYLVNENMHVEIGTTGEYQVDYVNERSLGFLSWFYEYSFNLVQSEDMATATHPNIIMFDARRALGQIPENKNYKRSDYDPLLDPNFNPYKGYIYNITNTDKWIGKGFIAELLRFDTSDFNKLMERKRPVLWNGGWHMSSFLPTIDQFYNKVKSYSHYDLFSGDEESDKKQIIYRIKQHEYIFGSEKKYYDRIPSIPSSYTKGYDYNLDYSYWKENTNNFDENGKFNEYLRSLDNEVPIQVLKNPICYSYMLDRDFGFEKKLWWQVVPKEDWNKVRLEELDSDSLNEITPAILSDEYKTEMFKEMAKENKESK</sequence>
<dbReference type="AlphaFoldDB" id="A0A1Y1V870"/>
<dbReference type="OrthoDB" id="6474464at2759"/>
<keyword evidence="1" id="KW-0472">Membrane</keyword>
<dbReference type="GO" id="GO:0003830">
    <property type="term" value="F:beta-1,4-mannosylglycoprotein 4-beta-N-acetylglucosaminyltransferase activity"/>
    <property type="evidence" value="ECO:0007669"/>
    <property type="project" value="InterPro"/>
</dbReference>
<dbReference type="Pfam" id="PF04724">
    <property type="entry name" value="Glyco_transf_17"/>
    <property type="match status" value="1"/>
</dbReference>
<dbReference type="PANTHER" id="PTHR12224:SF0">
    <property type="entry name" value="BETA-1,4-MANNOSYL-GLYCOPROTEIN 4-BETA-N-ACETYLGLUCOSAMINYLTRANSFERASE"/>
    <property type="match status" value="1"/>
</dbReference>
<reference evidence="2 3" key="2">
    <citation type="submission" date="2016-08" db="EMBL/GenBank/DDBJ databases">
        <title>Pervasive Adenine N6-methylation of Active Genes in Fungi.</title>
        <authorList>
            <consortium name="DOE Joint Genome Institute"/>
            <person name="Mondo S.J."/>
            <person name="Dannebaum R.O."/>
            <person name="Kuo R.C."/>
            <person name="Labutti K."/>
            <person name="Haridas S."/>
            <person name="Kuo A."/>
            <person name="Salamov A."/>
            <person name="Ahrendt S.R."/>
            <person name="Lipzen A."/>
            <person name="Sullivan W."/>
            <person name="Andreopoulos W.B."/>
            <person name="Clum A."/>
            <person name="Lindquist E."/>
            <person name="Daum C."/>
            <person name="Ramamoorthy G.K."/>
            <person name="Gryganskyi A."/>
            <person name="Culley D."/>
            <person name="Magnuson J.K."/>
            <person name="James T.Y."/>
            <person name="O'Malley M.A."/>
            <person name="Stajich J.E."/>
            <person name="Spatafora J.W."/>
            <person name="Visel A."/>
            <person name="Grigoriev I.V."/>
        </authorList>
    </citation>
    <scope>NUCLEOTIDE SEQUENCE [LARGE SCALE GENOMIC DNA]</scope>
    <source>
        <strain evidence="3">finn</strain>
    </source>
</reference>
<evidence type="ECO:0000313" key="2">
    <source>
        <dbReference type="EMBL" id="ORX49601.1"/>
    </source>
</evidence>
<dbReference type="InterPro" id="IPR006813">
    <property type="entry name" value="Glyco_trans_17"/>
</dbReference>
<proteinExistence type="predicted"/>
<name>A0A1Y1V870_9FUNG</name>
<evidence type="ECO:0008006" key="4">
    <source>
        <dbReference type="Google" id="ProtNLM"/>
    </source>
</evidence>
<comment type="caution">
    <text evidence="2">The sequence shown here is derived from an EMBL/GenBank/DDBJ whole genome shotgun (WGS) entry which is preliminary data.</text>
</comment>